<reference evidence="3" key="1">
    <citation type="journal article" date="2008" name="Nat. Genet.">
        <title>The Pristionchus pacificus genome provides a unique perspective on nematode lifestyle and parasitism.</title>
        <authorList>
            <person name="Dieterich C."/>
            <person name="Clifton S.W."/>
            <person name="Schuster L.N."/>
            <person name="Chinwalla A."/>
            <person name="Delehaunty K."/>
            <person name="Dinkelacker I."/>
            <person name="Fulton L."/>
            <person name="Fulton R."/>
            <person name="Godfrey J."/>
            <person name="Minx P."/>
            <person name="Mitreva M."/>
            <person name="Roeseler W."/>
            <person name="Tian H."/>
            <person name="Witte H."/>
            <person name="Yang S.P."/>
            <person name="Wilson R.K."/>
            <person name="Sommer R.J."/>
        </authorList>
    </citation>
    <scope>NUCLEOTIDE SEQUENCE [LARGE SCALE GENOMIC DNA]</scope>
    <source>
        <strain evidence="3">PS312</strain>
    </source>
</reference>
<feature type="domain" description="UPAR/Ly6" evidence="1">
    <location>
        <begin position="98"/>
        <end position="159"/>
    </location>
</feature>
<evidence type="ECO:0000313" key="2">
    <source>
        <dbReference type="EnsemblMetazoa" id="PPA33383.1"/>
    </source>
</evidence>
<dbReference type="PANTHER" id="PTHR34721">
    <property type="entry name" value="PROTEIN CBG09734"/>
    <property type="match status" value="1"/>
</dbReference>
<feature type="domain" description="UPAR/Ly6" evidence="1">
    <location>
        <begin position="5"/>
        <end position="66"/>
    </location>
</feature>
<evidence type="ECO:0000313" key="3">
    <source>
        <dbReference type="Proteomes" id="UP000005239"/>
    </source>
</evidence>
<dbReference type="SUPFAM" id="SSF57302">
    <property type="entry name" value="Snake toxin-like"/>
    <property type="match status" value="1"/>
</dbReference>
<reference evidence="2" key="2">
    <citation type="submission" date="2022-06" db="UniProtKB">
        <authorList>
            <consortium name="EnsemblMetazoa"/>
        </authorList>
    </citation>
    <scope>IDENTIFICATION</scope>
    <source>
        <strain evidence="2">PS312</strain>
    </source>
</reference>
<dbReference type="AlphaFoldDB" id="A0A8R1YLV9"/>
<organism evidence="2 3">
    <name type="scientific">Pristionchus pacificus</name>
    <name type="common">Parasitic nematode worm</name>
    <dbReference type="NCBI Taxonomy" id="54126"/>
    <lineage>
        <taxon>Eukaryota</taxon>
        <taxon>Metazoa</taxon>
        <taxon>Ecdysozoa</taxon>
        <taxon>Nematoda</taxon>
        <taxon>Chromadorea</taxon>
        <taxon>Rhabditida</taxon>
        <taxon>Rhabditina</taxon>
        <taxon>Diplogasteromorpha</taxon>
        <taxon>Diplogasteroidea</taxon>
        <taxon>Neodiplogasteridae</taxon>
        <taxon>Pristionchus</taxon>
    </lineage>
</organism>
<accession>A0A8R1YLV9</accession>
<dbReference type="Gene3D" id="2.10.60.10">
    <property type="entry name" value="CD59"/>
    <property type="match status" value="1"/>
</dbReference>
<dbReference type="InterPro" id="IPR045860">
    <property type="entry name" value="Snake_toxin-like_sf"/>
</dbReference>
<name>A0A8R1YLV9_PRIPA</name>
<dbReference type="Proteomes" id="UP000005239">
    <property type="component" value="Unassembled WGS sequence"/>
</dbReference>
<dbReference type="Pfam" id="PF00021">
    <property type="entry name" value="UPAR_LY6"/>
    <property type="match status" value="2"/>
</dbReference>
<dbReference type="InterPro" id="IPR016054">
    <property type="entry name" value="LY6_UPA_recep-like"/>
</dbReference>
<keyword evidence="3" id="KW-1185">Reference proteome</keyword>
<dbReference type="PANTHER" id="PTHR34721:SF3">
    <property type="entry name" value="ACTIVIN_RECP DOMAIN-CONTAINING PROTEIN-RELATED"/>
    <property type="match status" value="1"/>
</dbReference>
<dbReference type="EnsemblMetazoa" id="PPA33383.1">
    <property type="protein sequence ID" value="PPA33383.1"/>
    <property type="gene ID" value="WBGene00206243"/>
</dbReference>
<gene>
    <name evidence="2" type="primary">WBGene00206243</name>
</gene>
<protein>
    <recommendedName>
        <fullName evidence="1">UPAR/Ly6 domain-containing protein</fullName>
    </recommendedName>
</protein>
<proteinExistence type="predicted"/>
<sequence>METIECAPGIDQCLTTSGEHKRFGNYTILSCGNMEGCTWKDRKGDCMNMTSADETYKRCSRNFCNRAFKPTRIKCMGYQNIPRKFNLNFTDIPKEEAEIECKQWGTRCFSGVVTNAWTKIELKGCGDSVKCTSDGKSQVIIQGYAINVTCCTGHMCNAPRRPKVTPSTQPPPTCPTIVAPKGSSTGPSMFLTLVTVGLMIAACI</sequence>
<evidence type="ECO:0000259" key="1">
    <source>
        <dbReference type="Pfam" id="PF00021"/>
    </source>
</evidence>